<sequence length="706" mass="75579">MIGQGISRTDGPIKVTGRAAYSAERQDAGPTLHGYILGAGIGKGRVARIDIAAAEAAPGVRLVWTHENAPEQGPAEGIEGDMMDRTRPELAGDRINYYGMPIAFVVAESFEEARAAAGLITVEYELEAGAFALGGFGPDLNWRRPSRAGDIDQAMREGPVTVEETYSTPYHFSQPMELHACIADWRDGHLHLYLTAQMVNQLTTGLGKTLRLDPSAISIDSAYVGGGFGSKIVLHCEAVLASLATMALGQPVKLMLTRRQIFTLVGHRPASISRVRLAATPDGQLTALGHDALIQVRTDDAWDEGVSSVGKALYASPNRLTRQAHQALDVQPGEPVRGPGELPGLMVLESTMDELAEKLGIDPVELRLRNDTQIDPDKRLPLSGRRLADCLREGAEQFGWRDRPTRPASRRDGRWLVGYGVASSMRGHYQTSAEVMVRIEPDGWVIVRSDMTDIGTGTYTIVAQVVAEALGVPISQIKVELAHTKHPKGNGAGGSWGAANTTVAADRAAAALRARIAVVAGTGYNDIFAEVRRHFPDGIEETGKTLDNKDDPNYRTHAQYTYGASFAEVGVDIDTGEVRLRRMLGVFAAGRILNAKTARSQLIGGMIWGVSAALQEAGALDPRHGHWVNGDFAEYLIPTHADIPAIDAIMLEDFDDKANHLGVKGIGELGAGGTGGSVANAVYNATGVRVRDFPITLAKLLPGLPG</sequence>
<dbReference type="AlphaFoldDB" id="A0A1E5XXA3"/>
<dbReference type="SMART" id="SM01008">
    <property type="entry name" value="Ald_Xan_dh_C"/>
    <property type="match status" value="1"/>
</dbReference>
<dbReference type="InterPro" id="IPR000674">
    <property type="entry name" value="Ald_Oxase/Xan_DH_a/b"/>
</dbReference>
<evidence type="ECO:0000313" key="2">
    <source>
        <dbReference type="EMBL" id="OEO33194.1"/>
    </source>
</evidence>
<dbReference type="InterPro" id="IPR046867">
    <property type="entry name" value="AldOxase/xan_DH_MoCoBD2"/>
</dbReference>
<comment type="caution">
    <text evidence="2">The sequence shown here is derived from an EMBL/GenBank/DDBJ whole genome shotgun (WGS) entry which is preliminary data.</text>
</comment>
<dbReference type="Pfam" id="PF02738">
    <property type="entry name" value="MoCoBD_1"/>
    <property type="match status" value="1"/>
</dbReference>
<gene>
    <name evidence="2" type="ORF">VW23_007825</name>
</gene>
<dbReference type="GO" id="GO:0016491">
    <property type="term" value="F:oxidoreductase activity"/>
    <property type="evidence" value="ECO:0007669"/>
    <property type="project" value="InterPro"/>
</dbReference>
<dbReference type="PANTHER" id="PTHR11908:SF123">
    <property type="entry name" value="ALDEHYDE OXIDOREDUCTASE MOLYBDENUM-BINDING SUBUNIT PAOC"/>
    <property type="match status" value="1"/>
</dbReference>
<organism evidence="2 3">
    <name type="scientific">Devosia insulae DS-56</name>
    <dbReference type="NCBI Taxonomy" id="1116389"/>
    <lineage>
        <taxon>Bacteria</taxon>
        <taxon>Pseudomonadati</taxon>
        <taxon>Pseudomonadota</taxon>
        <taxon>Alphaproteobacteria</taxon>
        <taxon>Hyphomicrobiales</taxon>
        <taxon>Devosiaceae</taxon>
        <taxon>Devosia</taxon>
    </lineage>
</organism>
<dbReference type="InterPro" id="IPR016208">
    <property type="entry name" value="Ald_Oxase/xanthine_DH-like"/>
</dbReference>
<dbReference type="Proteomes" id="UP000095463">
    <property type="component" value="Unassembled WGS sequence"/>
</dbReference>
<dbReference type="GO" id="GO:0005506">
    <property type="term" value="F:iron ion binding"/>
    <property type="evidence" value="ECO:0007669"/>
    <property type="project" value="InterPro"/>
</dbReference>
<dbReference type="InterPro" id="IPR036856">
    <property type="entry name" value="Ald_Oxase/Xan_DH_a/b_sf"/>
</dbReference>
<dbReference type="PANTHER" id="PTHR11908">
    <property type="entry name" value="XANTHINE DEHYDROGENASE"/>
    <property type="match status" value="1"/>
</dbReference>
<dbReference type="Gene3D" id="3.30.365.10">
    <property type="entry name" value="Aldehyde oxidase/xanthine dehydrogenase, molybdopterin binding domain"/>
    <property type="match status" value="4"/>
</dbReference>
<protein>
    <recommendedName>
        <fullName evidence="1">Aldehyde oxidase/xanthine dehydrogenase a/b hammerhead domain-containing protein</fullName>
    </recommendedName>
</protein>
<name>A0A1E5XXA3_9HYPH</name>
<keyword evidence="3" id="KW-1185">Reference proteome</keyword>
<dbReference type="OrthoDB" id="8428274at2"/>
<dbReference type="Pfam" id="PF20256">
    <property type="entry name" value="MoCoBD_2"/>
    <property type="match status" value="1"/>
</dbReference>
<accession>A0A1E5XXA3</accession>
<evidence type="ECO:0000313" key="3">
    <source>
        <dbReference type="Proteomes" id="UP000095463"/>
    </source>
</evidence>
<dbReference type="SUPFAM" id="SSF54665">
    <property type="entry name" value="CO dehydrogenase molybdoprotein N-domain-like"/>
    <property type="match status" value="1"/>
</dbReference>
<dbReference type="RefSeq" id="WP_069907682.1">
    <property type="nucleotide sequence ID" value="NZ_LAJE02000020.1"/>
</dbReference>
<evidence type="ECO:0000259" key="1">
    <source>
        <dbReference type="SMART" id="SM01008"/>
    </source>
</evidence>
<dbReference type="InterPro" id="IPR037165">
    <property type="entry name" value="AldOxase/xan_DH_Mopterin-bd_sf"/>
</dbReference>
<dbReference type="InterPro" id="IPR008274">
    <property type="entry name" value="AldOxase/xan_DH_MoCoBD1"/>
</dbReference>
<dbReference type="Gene3D" id="3.90.1170.50">
    <property type="entry name" value="Aldehyde oxidase/xanthine dehydrogenase, a/b hammerhead"/>
    <property type="match status" value="1"/>
</dbReference>
<dbReference type="SUPFAM" id="SSF56003">
    <property type="entry name" value="Molybdenum cofactor-binding domain"/>
    <property type="match status" value="1"/>
</dbReference>
<reference evidence="2 3" key="1">
    <citation type="journal article" date="2015" name="Genome Announc.">
        <title>Genome Assemblies of Three Soil-Associated Devosia species: D. insulae, D. limi, and D. soli.</title>
        <authorList>
            <person name="Hassan Y.I."/>
            <person name="Lepp D."/>
            <person name="Zhou T."/>
        </authorList>
    </citation>
    <scope>NUCLEOTIDE SEQUENCE [LARGE SCALE GENOMIC DNA]</scope>
    <source>
        <strain evidence="2 3">DS-56</strain>
    </source>
</reference>
<dbReference type="Pfam" id="PF01315">
    <property type="entry name" value="Ald_Xan_dh_C"/>
    <property type="match status" value="1"/>
</dbReference>
<dbReference type="EMBL" id="LAJE02000020">
    <property type="protein sequence ID" value="OEO33194.1"/>
    <property type="molecule type" value="Genomic_DNA"/>
</dbReference>
<proteinExistence type="predicted"/>
<feature type="domain" description="Aldehyde oxidase/xanthine dehydrogenase a/b hammerhead" evidence="1">
    <location>
        <begin position="16"/>
        <end position="128"/>
    </location>
</feature>